<evidence type="ECO:0000256" key="6">
    <source>
        <dbReference type="PROSITE-ProRule" id="PRU00089"/>
    </source>
</evidence>
<dbReference type="InterPro" id="IPR036390">
    <property type="entry name" value="WH_DNA-bd_sf"/>
</dbReference>
<dbReference type="PROSITE" id="PS50039">
    <property type="entry name" value="FORK_HEAD_3"/>
    <property type="match status" value="1"/>
</dbReference>
<organism evidence="9 10">
    <name type="scientific">Drechmeria coniospora</name>
    <name type="common">Nematophagous fungus</name>
    <name type="synonym">Meria coniospora</name>
    <dbReference type="NCBI Taxonomy" id="98403"/>
    <lineage>
        <taxon>Eukaryota</taxon>
        <taxon>Fungi</taxon>
        <taxon>Dikarya</taxon>
        <taxon>Ascomycota</taxon>
        <taxon>Pezizomycotina</taxon>
        <taxon>Sordariomycetes</taxon>
        <taxon>Hypocreomycetidae</taxon>
        <taxon>Hypocreales</taxon>
        <taxon>Ophiocordycipitaceae</taxon>
        <taxon>Drechmeria</taxon>
    </lineage>
</organism>
<dbReference type="Proteomes" id="UP000076580">
    <property type="component" value="Chromosome 02"/>
</dbReference>
<reference evidence="9 10" key="1">
    <citation type="journal article" date="2016" name="Sci. Rep.">
        <title>Insights into Adaptations to a Near-Obligate Nematode Endoparasitic Lifestyle from the Finished Genome of Drechmeria coniospora.</title>
        <authorList>
            <person name="Zhang L."/>
            <person name="Zhou Z."/>
            <person name="Guo Q."/>
            <person name="Fokkens L."/>
            <person name="Miskei M."/>
            <person name="Pocsi I."/>
            <person name="Zhang W."/>
            <person name="Chen M."/>
            <person name="Wang L."/>
            <person name="Sun Y."/>
            <person name="Donzelli B.G."/>
            <person name="Gibson D.M."/>
            <person name="Nelson D.R."/>
            <person name="Luo J.G."/>
            <person name="Rep M."/>
            <person name="Liu H."/>
            <person name="Yang S."/>
            <person name="Wang J."/>
            <person name="Krasnoff S.B."/>
            <person name="Xu Y."/>
            <person name="Molnar I."/>
            <person name="Lin M."/>
        </authorList>
    </citation>
    <scope>NUCLEOTIDE SEQUENCE [LARGE SCALE GENOMIC DNA]</scope>
    <source>
        <strain evidence="9 10">ARSEF 6962</strain>
    </source>
</reference>
<dbReference type="GO" id="GO:0000978">
    <property type="term" value="F:RNA polymerase II cis-regulatory region sequence-specific DNA binding"/>
    <property type="evidence" value="ECO:0007669"/>
    <property type="project" value="TreeGrafter"/>
</dbReference>
<comment type="caution">
    <text evidence="9">The sequence shown here is derived from an EMBL/GenBank/DDBJ whole genome shotgun (WGS) entry which is preliminary data.</text>
</comment>
<protein>
    <recommendedName>
        <fullName evidence="8">Fork-head domain-containing protein</fullName>
    </recommendedName>
</protein>
<name>A0A151GK63_DRECN</name>
<evidence type="ECO:0000256" key="3">
    <source>
        <dbReference type="ARBA" id="ARBA00023125"/>
    </source>
</evidence>
<keyword evidence="4" id="KW-0804">Transcription</keyword>
<dbReference type="PROSITE" id="PS00658">
    <property type="entry name" value="FORK_HEAD_2"/>
    <property type="match status" value="1"/>
</dbReference>
<evidence type="ECO:0000256" key="1">
    <source>
        <dbReference type="ARBA" id="ARBA00004123"/>
    </source>
</evidence>
<keyword evidence="5 6" id="KW-0539">Nucleus</keyword>
<dbReference type="SMART" id="SM00339">
    <property type="entry name" value="FH"/>
    <property type="match status" value="1"/>
</dbReference>
<accession>A0A151GK63</accession>
<dbReference type="GeneID" id="63717140"/>
<dbReference type="SUPFAM" id="SSF46785">
    <property type="entry name" value="Winged helix' DNA-binding domain"/>
    <property type="match status" value="1"/>
</dbReference>
<dbReference type="GO" id="GO:0000981">
    <property type="term" value="F:DNA-binding transcription factor activity, RNA polymerase II-specific"/>
    <property type="evidence" value="ECO:0007669"/>
    <property type="project" value="TreeGrafter"/>
</dbReference>
<evidence type="ECO:0000313" key="9">
    <source>
        <dbReference type="EMBL" id="KYK57487.1"/>
    </source>
</evidence>
<evidence type="ECO:0000256" key="2">
    <source>
        <dbReference type="ARBA" id="ARBA00023015"/>
    </source>
</evidence>
<dbReference type="Gene3D" id="1.10.10.10">
    <property type="entry name" value="Winged helix-like DNA-binding domain superfamily/Winged helix DNA-binding domain"/>
    <property type="match status" value="1"/>
</dbReference>
<feature type="compositionally biased region" description="Gly residues" evidence="7">
    <location>
        <begin position="485"/>
        <end position="503"/>
    </location>
</feature>
<keyword evidence="2" id="KW-0805">Transcription regulation</keyword>
<keyword evidence="3 6" id="KW-0238">DNA-binding</keyword>
<dbReference type="RefSeq" id="XP_040656839.1">
    <property type="nucleotide sequence ID" value="XM_040801806.1"/>
</dbReference>
<dbReference type="STRING" id="98403.A0A151GK63"/>
<evidence type="ECO:0000256" key="7">
    <source>
        <dbReference type="SAM" id="MobiDB-lite"/>
    </source>
</evidence>
<comment type="subcellular location">
    <subcellularLocation>
        <location evidence="1 6">Nucleus</location>
    </subcellularLocation>
</comment>
<dbReference type="InterPro" id="IPR036388">
    <property type="entry name" value="WH-like_DNA-bd_sf"/>
</dbReference>
<feature type="region of interest" description="Disordered" evidence="7">
    <location>
        <begin position="481"/>
        <end position="526"/>
    </location>
</feature>
<dbReference type="EMBL" id="LAYC01000002">
    <property type="protein sequence ID" value="KYK57487.1"/>
    <property type="molecule type" value="Genomic_DNA"/>
</dbReference>
<dbReference type="AlphaFoldDB" id="A0A151GK63"/>
<evidence type="ECO:0000259" key="8">
    <source>
        <dbReference type="PROSITE" id="PS50039"/>
    </source>
</evidence>
<dbReference type="PANTHER" id="PTHR45881">
    <property type="entry name" value="CHECKPOINT SUPPRESSOR 1-LIKE, ISOFORM A-RELATED"/>
    <property type="match status" value="1"/>
</dbReference>
<feature type="region of interest" description="Disordered" evidence="7">
    <location>
        <begin position="248"/>
        <end position="274"/>
    </location>
</feature>
<sequence>MHLARIDVLLPLFSDEATWLGTEHAAGPRCSMAGWLASLIPAVLHCMTVDQVTAESTAPAEHSSALFNAHLLRSTTKQSPAPFLLRRGISLHPTFSHRTGPATYSRNGSAEKQLTLTGVHSEMAETMSFAMYPSSPGIQHGKDSPFPATCHGLGRKAQDHEATAEGYGPVTPILHVRSCGGWPSPPLVPADFELGHFELNRGQGPPFERTYTYGYSPASPRTWSPVPSRSLPPSATVLRSQPLLPPIRVGSSHGLPPPAAILPSQSLSGAEQDELSPAVLAPEDANLPSPFTDGYSGFDTLPSMPMEDGTDALPAEELTMKTPSSMVTPNPASPSCCFDESLGPCTVASTPPAAPPPPPATKMEEESYAKLIYKAFMSRRGHSMTVQDIYQWFRENTSKAVTEKGGWQNSIRHNLSMNAAFKKRTNYGGVFEPVVRDACGAFKPVQGQDGGGTPCSRRPHEWVLEDWAVRFGVQSTTRYRKGNGGKRCGSGANGGIGGRYGGPPVGPEASGAQHDSKRAVSGRKGGCAARDAKRRRDRAISQAAMAIAQGTHFSVGYRPELPSPPRSTIGSLYDGEPIAGSRLGAMAHGPQGGLYGASKELGALLGDGNCGGTYSGGTYSTCAGGMSTSSRSSTSGERGDGYMIRASVGVQSNGGHVDAYGPLPSLREPLPYGDVEQRYGSRSSAGAGTTSQARMFEPLPDGLCDWNSGSI</sequence>
<feature type="domain" description="Fork-head" evidence="8">
    <location>
        <begin position="363"/>
        <end position="481"/>
    </location>
</feature>
<dbReference type="InterPro" id="IPR001766">
    <property type="entry name" value="Fork_head_dom"/>
</dbReference>
<dbReference type="InParanoid" id="A0A151GK63"/>
<dbReference type="GO" id="GO:0005634">
    <property type="term" value="C:nucleus"/>
    <property type="evidence" value="ECO:0007669"/>
    <property type="project" value="UniProtKB-SubCell"/>
</dbReference>
<gene>
    <name evidence="9" type="ORF">DCS_04497</name>
</gene>
<keyword evidence="10" id="KW-1185">Reference proteome</keyword>
<dbReference type="PANTHER" id="PTHR45881:SF5">
    <property type="entry name" value="FORK-HEAD DOMAIN-CONTAINING PROTEIN"/>
    <property type="match status" value="1"/>
</dbReference>
<evidence type="ECO:0000256" key="4">
    <source>
        <dbReference type="ARBA" id="ARBA00023163"/>
    </source>
</evidence>
<evidence type="ECO:0000313" key="10">
    <source>
        <dbReference type="Proteomes" id="UP000076580"/>
    </source>
</evidence>
<feature type="DNA-binding region" description="Fork-head" evidence="6">
    <location>
        <begin position="363"/>
        <end position="481"/>
    </location>
</feature>
<dbReference type="InterPro" id="IPR030456">
    <property type="entry name" value="TF_fork_head_CS_2"/>
</dbReference>
<dbReference type="Pfam" id="PF00250">
    <property type="entry name" value="Forkhead"/>
    <property type="match status" value="1"/>
</dbReference>
<evidence type="ECO:0000256" key="5">
    <source>
        <dbReference type="ARBA" id="ARBA00023242"/>
    </source>
</evidence>
<proteinExistence type="predicted"/>